<dbReference type="AlphaFoldDB" id="A0A1U9VQ57"/>
<evidence type="ECO:0000313" key="4">
    <source>
        <dbReference type="Proteomes" id="UP000189628"/>
    </source>
</evidence>
<gene>
    <name evidence="3" type="ORF">B0B51_17795</name>
</gene>
<evidence type="ECO:0000256" key="1">
    <source>
        <dbReference type="SAM" id="MobiDB-lite"/>
    </source>
</evidence>
<keyword evidence="3" id="KW-0614">Plasmid</keyword>
<dbReference type="RefSeq" id="WP_078223856.1">
    <property type="nucleotide sequence ID" value="NZ_CP019912.1"/>
</dbReference>
<dbReference type="EMBL" id="CP019912">
    <property type="protein sequence ID" value="AQW32769.1"/>
    <property type="molecule type" value="Genomic_DNA"/>
</dbReference>
<reference evidence="3 4" key="1">
    <citation type="submission" date="2017-02" db="EMBL/GenBank/DDBJ databases">
        <title>Blood Disease Bacterium A2-HR MARDI.</title>
        <authorList>
            <person name="Badrun R."/>
            <person name="Abu Bakar N."/>
            <person name="Laboh R."/>
        </authorList>
    </citation>
    <scope>NUCLEOTIDE SEQUENCE [LARGE SCALE GENOMIC DNA]</scope>
    <source>
        <strain evidence="3 4">A2-HR MARDI</strain>
        <plasmid evidence="4">Plasmid</plasmid>
    </source>
</reference>
<feature type="chain" id="PRO_5011962376" evidence="2">
    <location>
        <begin position="25"/>
        <end position="80"/>
    </location>
</feature>
<feature type="compositionally biased region" description="Basic and acidic residues" evidence="1">
    <location>
        <begin position="51"/>
        <end position="63"/>
    </location>
</feature>
<sequence length="80" mass="7817">MTLAKWMAAGAISLLCAVSVAAHAKGGGAGGGSAAHISTQGTVNSNGPASADRDKGGARAADRAHRHGKSSSHRQAGKLK</sequence>
<geneLocation type="plasmid" evidence="3">
    <name>unnamed</name>
</geneLocation>
<keyword evidence="2" id="KW-0732">Signal</keyword>
<accession>A0A1U9VQ57</accession>
<name>A0A1U9VQ57_9RALS</name>
<dbReference type="GeneID" id="97323970"/>
<feature type="compositionally biased region" description="Basic residues" evidence="1">
    <location>
        <begin position="64"/>
        <end position="80"/>
    </location>
</feature>
<feature type="signal peptide" evidence="2">
    <location>
        <begin position="1"/>
        <end position="24"/>
    </location>
</feature>
<feature type="compositionally biased region" description="Polar residues" evidence="1">
    <location>
        <begin position="37"/>
        <end position="48"/>
    </location>
</feature>
<dbReference type="Proteomes" id="UP000189628">
    <property type="component" value="Plasmid unnamed"/>
</dbReference>
<proteinExistence type="predicted"/>
<organism evidence="3 4">
    <name type="scientific">blood disease bacterium A2-HR MARDI</name>
    <dbReference type="NCBI Taxonomy" id="1944648"/>
    <lineage>
        <taxon>Bacteria</taxon>
        <taxon>Pseudomonadati</taxon>
        <taxon>Pseudomonadota</taxon>
        <taxon>Betaproteobacteria</taxon>
        <taxon>Burkholderiales</taxon>
        <taxon>Burkholderiaceae</taxon>
        <taxon>Ralstonia</taxon>
        <taxon>Ralstonia solanacearum species complex</taxon>
    </lineage>
</organism>
<evidence type="ECO:0000256" key="2">
    <source>
        <dbReference type="SAM" id="SignalP"/>
    </source>
</evidence>
<protein>
    <submittedName>
        <fullName evidence="3">Uncharacterized protein</fullName>
    </submittedName>
</protein>
<feature type="region of interest" description="Disordered" evidence="1">
    <location>
        <begin position="25"/>
        <end position="80"/>
    </location>
</feature>
<evidence type="ECO:0000313" key="3">
    <source>
        <dbReference type="EMBL" id="AQW32769.1"/>
    </source>
</evidence>